<comment type="caution">
    <text evidence="2">The sequence shown here is derived from an EMBL/GenBank/DDBJ whole genome shotgun (WGS) entry which is preliminary data.</text>
</comment>
<evidence type="ECO:0000313" key="2">
    <source>
        <dbReference type="EMBL" id="ODA33975.1"/>
    </source>
</evidence>
<dbReference type="OrthoDB" id="5811552at2"/>
<evidence type="ECO:0000313" key="3">
    <source>
        <dbReference type="Proteomes" id="UP000094936"/>
    </source>
</evidence>
<keyword evidence="3" id="KW-1185">Reference proteome</keyword>
<feature type="signal peptide" evidence="1">
    <location>
        <begin position="1"/>
        <end position="20"/>
    </location>
</feature>
<dbReference type="Proteomes" id="UP000094936">
    <property type="component" value="Unassembled WGS sequence"/>
</dbReference>
<dbReference type="EMBL" id="LYBM01000011">
    <property type="protein sequence ID" value="ODA33975.1"/>
    <property type="molecule type" value="Genomic_DNA"/>
</dbReference>
<organism evidence="2 3">
    <name type="scientific">Veronia pacifica</name>
    <dbReference type="NCBI Taxonomy" id="1080227"/>
    <lineage>
        <taxon>Bacteria</taxon>
        <taxon>Pseudomonadati</taxon>
        <taxon>Pseudomonadota</taxon>
        <taxon>Gammaproteobacteria</taxon>
        <taxon>Vibrionales</taxon>
        <taxon>Vibrionaceae</taxon>
        <taxon>Veronia</taxon>
    </lineage>
</organism>
<evidence type="ECO:0000256" key="1">
    <source>
        <dbReference type="SAM" id="SignalP"/>
    </source>
</evidence>
<proteinExistence type="predicted"/>
<sequence>MKSKLLFALPFLSFATVANTNPYLETQNKEVSRTIFKGQRVNIPVRPMLSPDRRHLVTLGFDNNQPRSMDCKIEIYDSANTLLHYLDCRSGIGEHSFATPIAHWTDGHYAIISLYNADFSQPSQRYEGNFRFNYGDSSRIDNDYLPKWWKQTYDVVGLDANTDFDNDNFTLIQEYFGNSKPNDATSYPKYDPVIDFDETHSAGTSMWVNFGRPETEWLEIVPTYNKKVKSLELEVDTRDRARNQSVVIFVHDEDNNRVYPSYLKFPGKLSVALDEPVEVEKLKVKVIARHYSSNITAQYNVKVNATFEE</sequence>
<gene>
    <name evidence="2" type="ORF">A8L45_07965</name>
</gene>
<accession>A0A1C3EL78</accession>
<dbReference type="AlphaFoldDB" id="A0A1C3EL78"/>
<keyword evidence="1" id="KW-0732">Signal</keyword>
<reference evidence="2 3" key="1">
    <citation type="submission" date="2016-05" db="EMBL/GenBank/DDBJ databases">
        <title>Genomic Taxonomy of the Vibrionaceae.</title>
        <authorList>
            <person name="Gomez-Gil B."/>
            <person name="Enciso-Ibarra J."/>
        </authorList>
    </citation>
    <scope>NUCLEOTIDE SEQUENCE [LARGE SCALE GENOMIC DNA]</scope>
    <source>
        <strain evidence="2 3">CAIM 1920</strain>
    </source>
</reference>
<feature type="chain" id="PRO_5008673190" evidence="1">
    <location>
        <begin position="21"/>
        <end position="309"/>
    </location>
</feature>
<dbReference type="RefSeq" id="WP_068900991.1">
    <property type="nucleotide sequence ID" value="NZ_JBHUIF010000013.1"/>
</dbReference>
<protein>
    <submittedName>
        <fullName evidence="2">Uncharacterized protein</fullName>
    </submittedName>
</protein>
<name>A0A1C3EL78_9GAMM</name>